<evidence type="ECO:0000256" key="1">
    <source>
        <dbReference type="SAM" id="MobiDB-lite"/>
    </source>
</evidence>
<name>A0A645J6I3_9ZZZZ</name>
<reference evidence="2" key="1">
    <citation type="submission" date="2019-08" db="EMBL/GenBank/DDBJ databases">
        <authorList>
            <person name="Kucharzyk K."/>
            <person name="Murdoch R.W."/>
            <person name="Higgins S."/>
            <person name="Loffler F."/>
        </authorList>
    </citation>
    <scope>NUCLEOTIDE SEQUENCE</scope>
</reference>
<sequence length="111" mass="11775">MPRQRSLVADLLGEVGVGFQDDLRRGGPGRGDVAGQAHPRPADVHDPDPFPRRGVRIDRLGDALQIVELEHRRMVGVDVGLVGGADPDQPGPRPVRVGQHPRGCPGDCGLG</sequence>
<proteinExistence type="predicted"/>
<feature type="region of interest" description="Disordered" evidence="1">
    <location>
        <begin position="81"/>
        <end position="111"/>
    </location>
</feature>
<feature type="region of interest" description="Disordered" evidence="1">
    <location>
        <begin position="20"/>
        <end position="53"/>
    </location>
</feature>
<dbReference type="EMBL" id="VSSQ01132465">
    <property type="protein sequence ID" value="MPN58997.1"/>
    <property type="molecule type" value="Genomic_DNA"/>
</dbReference>
<feature type="compositionally biased region" description="Basic and acidic residues" evidence="1">
    <location>
        <begin position="40"/>
        <end position="53"/>
    </location>
</feature>
<dbReference type="AlphaFoldDB" id="A0A645J6I3"/>
<comment type="caution">
    <text evidence="2">The sequence shown here is derived from an EMBL/GenBank/DDBJ whole genome shotgun (WGS) entry which is preliminary data.</text>
</comment>
<protein>
    <submittedName>
        <fullName evidence="2">Uncharacterized protein</fullName>
    </submittedName>
</protein>
<accession>A0A645J6I3</accession>
<evidence type="ECO:0000313" key="2">
    <source>
        <dbReference type="EMBL" id="MPN58997.1"/>
    </source>
</evidence>
<organism evidence="2">
    <name type="scientific">bioreactor metagenome</name>
    <dbReference type="NCBI Taxonomy" id="1076179"/>
    <lineage>
        <taxon>unclassified sequences</taxon>
        <taxon>metagenomes</taxon>
        <taxon>ecological metagenomes</taxon>
    </lineage>
</organism>
<gene>
    <name evidence="2" type="ORF">SDC9_206714</name>
</gene>